<dbReference type="GO" id="GO:0005634">
    <property type="term" value="C:nucleus"/>
    <property type="evidence" value="ECO:0007669"/>
    <property type="project" value="UniProtKB-SubCell"/>
</dbReference>
<evidence type="ECO:0000256" key="6">
    <source>
        <dbReference type="SAM" id="MobiDB-lite"/>
    </source>
</evidence>
<evidence type="ECO:0008006" key="9">
    <source>
        <dbReference type="Google" id="ProtNLM"/>
    </source>
</evidence>
<keyword evidence="4" id="KW-0804">Transcription</keyword>
<name>A0A1V6NQE4_PENPO</name>
<sequence length="846" mass="95622">MPVQKRATALAQGSRSRRQYGSCDQCRKSKRACDAPCLDLTRRTLVNNVDGQQSSCSYCARTNKRCTMEWARSHAQSTLRYPRQYPLSGHGNRDLLFPWKSNELQATTGFEIWNNLLEPNSMQEHMTWESESAGVDLSGSLLEYNSMLLSSMLSDTENSYERMQGEMTGASASTRSVSDPMPPYFSSSPNTSTQPPSDLEFGPICQQMWLAPQASQASQTYSSLGSAPSQSPRRPSDTAWMSLNQQSSHWNSPQRSLSPFSIDQQMINASTRHLTSANLLQIYHDVLEYSLSCWLNEMTCPYQAGSRNIPQIKPERGSSRSNMIYQRTIRLDRVAQSCNLLQLTHAEDRAASKALHLAIMAFATQWAQGSRRHREKYPTRSLDNGEDGISDGITEEFDRILQRQFWDQAQRALQEVADLESYRVACAELIFGLTQRPWNPGNQPPGQGMQEQGRNFATESVLIKLNDIINKEGPPIYLERAARKMHALKYRCDALDKGLGRQCGGREKGAHGIEAMSAEDRETVGLLYWMAIMCDTLSSSMNERPVVVLDQDCKYEGQKEAQDVGNFDKSVAEGRWNLDLFLPGNLKQTHRTHWPCSYEAAAEDVIKSAPVKVLLFRHLSYLQNAIRKSAPQDQIEDIIRMTTLLYEYWNRTHGAFFGELVQNYHAVPQRIQGWFLCISAHWYLASLMLADLLEFIDDNSLGAEGATHIRTTSQLARRMRMHSARGLSHLSRVGTPSTTNNNNLGVPQISDFHHAVNEGTVLTEPWTIILIRAFTKACMVFLGDADKSLRYSGHTFGHDSHGFERNMEQAEDCMKGLWLLGKKSDMAREITEILSLTLDELRDQTF</sequence>
<keyword evidence="3" id="KW-0238">DNA-binding</keyword>
<dbReference type="CDD" id="cd00067">
    <property type="entry name" value="GAL4"/>
    <property type="match status" value="1"/>
</dbReference>
<dbReference type="AlphaFoldDB" id="A0A1V6NQE4"/>
<dbReference type="GO" id="GO:0000981">
    <property type="term" value="F:DNA-binding transcription factor activity, RNA polymerase II-specific"/>
    <property type="evidence" value="ECO:0007669"/>
    <property type="project" value="InterPro"/>
</dbReference>
<keyword evidence="2" id="KW-0805">Transcription regulation</keyword>
<dbReference type="GO" id="GO:0008270">
    <property type="term" value="F:zinc ion binding"/>
    <property type="evidence" value="ECO:0007669"/>
    <property type="project" value="InterPro"/>
</dbReference>
<evidence type="ECO:0000313" key="8">
    <source>
        <dbReference type="Proteomes" id="UP000191408"/>
    </source>
</evidence>
<gene>
    <name evidence="7" type="ORF">PENPOL_c004G08805</name>
</gene>
<proteinExistence type="predicted"/>
<evidence type="ECO:0000313" key="7">
    <source>
        <dbReference type="EMBL" id="OQD66799.1"/>
    </source>
</evidence>
<comment type="caution">
    <text evidence="7">The sequence shown here is derived from an EMBL/GenBank/DDBJ whole genome shotgun (WGS) entry which is preliminary data.</text>
</comment>
<dbReference type="SUPFAM" id="SSF57701">
    <property type="entry name" value="Zn2/Cys6 DNA-binding domain"/>
    <property type="match status" value="1"/>
</dbReference>
<keyword evidence="8" id="KW-1185">Reference proteome</keyword>
<dbReference type="OrthoDB" id="5958943at2759"/>
<dbReference type="STRING" id="60169.A0A1V6NQE4"/>
<reference evidence="8" key="1">
    <citation type="journal article" date="2017" name="Nat. Microbiol.">
        <title>Global analysis of biosynthetic gene clusters reveals vast potential of secondary metabolite production in Penicillium species.</title>
        <authorList>
            <person name="Nielsen J.C."/>
            <person name="Grijseels S."/>
            <person name="Prigent S."/>
            <person name="Ji B."/>
            <person name="Dainat J."/>
            <person name="Nielsen K.F."/>
            <person name="Frisvad J.C."/>
            <person name="Workman M."/>
            <person name="Nielsen J."/>
        </authorList>
    </citation>
    <scope>NUCLEOTIDE SEQUENCE [LARGE SCALE GENOMIC DNA]</scope>
    <source>
        <strain evidence="8">IBT 4502</strain>
    </source>
</reference>
<evidence type="ECO:0000256" key="3">
    <source>
        <dbReference type="ARBA" id="ARBA00023125"/>
    </source>
</evidence>
<dbReference type="EMBL" id="MDYM01000004">
    <property type="protein sequence ID" value="OQD66799.1"/>
    <property type="molecule type" value="Genomic_DNA"/>
</dbReference>
<feature type="compositionally biased region" description="Low complexity" evidence="6">
    <location>
        <begin position="186"/>
        <end position="197"/>
    </location>
</feature>
<dbReference type="Gene3D" id="4.10.240.10">
    <property type="entry name" value="Zn(2)-C6 fungal-type DNA-binding domain"/>
    <property type="match status" value="1"/>
</dbReference>
<dbReference type="InterPro" id="IPR036864">
    <property type="entry name" value="Zn2-C6_fun-type_DNA-bd_sf"/>
</dbReference>
<dbReference type="InterPro" id="IPR050987">
    <property type="entry name" value="AtrR-like"/>
</dbReference>
<feature type="region of interest" description="Disordered" evidence="6">
    <location>
        <begin position="162"/>
        <end position="197"/>
    </location>
</feature>
<evidence type="ECO:0000256" key="2">
    <source>
        <dbReference type="ARBA" id="ARBA00023015"/>
    </source>
</evidence>
<protein>
    <recommendedName>
        <fullName evidence="9">Zn(2)-C6 fungal-type domain-containing protein</fullName>
    </recommendedName>
</protein>
<accession>A0A1V6NQE4</accession>
<dbReference type="PANTHER" id="PTHR46910:SF37">
    <property type="entry name" value="ZN(II)2CYS6 TRANSCRIPTION FACTOR (EUROFUNG)"/>
    <property type="match status" value="1"/>
</dbReference>
<dbReference type="Proteomes" id="UP000191408">
    <property type="component" value="Unassembled WGS sequence"/>
</dbReference>
<feature type="region of interest" description="Disordered" evidence="6">
    <location>
        <begin position="220"/>
        <end position="239"/>
    </location>
</feature>
<dbReference type="InterPro" id="IPR001138">
    <property type="entry name" value="Zn2Cys6_DnaBD"/>
</dbReference>
<comment type="subcellular location">
    <subcellularLocation>
        <location evidence="1">Nucleus</location>
    </subcellularLocation>
</comment>
<evidence type="ECO:0000256" key="4">
    <source>
        <dbReference type="ARBA" id="ARBA00023163"/>
    </source>
</evidence>
<organism evidence="7 8">
    <name type="scientific">Penicillium polonicum</name>
    <dbReference type="NCBI Taxonomy" id="60169"/>
    <lineage>
        <taxon>Eukaryota</taxon>
        <taxon>Fungi</taxon>
        <taxon>Dikarya</taxon>
        <taxon>Ascomycota</taxon>
        <taxon>Pezizomycotina</taxon>
        <taxon>Eurotiomycetes</taxon>
        <taxon>Eurotiomycetidae</taxon>
        <taxon>Eurotiales</taxon>
        <taxon>Aspergillaceae</taxon>
        <taxon>Penicillium</taxon>
    </lineage>
</organism>
<dbReference type="GO" id="GO:0003677">
    <property type="term" value="F:DNA binding"/>
    <property type="evidence" value="ECO:0007669"/>
    <property type="project" value="UniProtKB-KW"/>
</dbReference>
<evidence type="ECO:0000256" key="5">
    <source>
        <dbReference type="ARBA" id="ARBA00023242"/>
    </source>
</evidence>
<dbReference type="PANTHER" id="PTHR46910">
    <property type="entry name" value="TRANSCRIPTION FACTOR PDR1"/>
    <property type="match status" value="1"/>
</dbReference>
<keyword evidence="5" id="KW-0539">Nucleus</keyword>
<evidence type="ECO:0000256" key="1">
    <source>
        <dbReference type="ARBA" id="ARBA00004123"/>
    </source>
</evidence>